<comment type="caution">
    <text evidence="1">The sequence shown here is derived from an EMBL/GenBank/DDBJ whole genome shotgun (WGS) entry which is preliminary data.</text>
</comment>
<gene>
    <name evidence="1" type="ORF">RYX56_00535</name>
</gene>
<evidence type="ECO:0000313" key="2">
    <source>
        <dbReference type="Proteomes" id="UP001287282"/>
    </source>
</evidence>
<evidence type="ECO:0000313" key="1">
    <source>
        <dbReference type="EMBL" id="MDV2682850.1"/>
    </source>
</evidence>
<proteinExistence type="predicted"/>
<dbReference type="RefSeq" id="WP_317120185.1">
    <property type="nucleotide sequence ID" value="NZ_JAWJBA010000001.1"/>
</dbReference>
<protein>
    <recommendedName>
        <fullName evidence="3">Lipoprotein</fullName>
    </recommendedName>
</protein>
<keyword evidence="2" id="KW-1185">Reference proteome</keyword>
<dbReference type="EMBL" id="JAWJBA010000001">
    <property type="protein sequence ID" value="MDV2682850.1"/>
    <property type="molecule type" value="Genomic_DNA"/>
</dbReference>
<sequence length="183" mass="21100">MFTLKQTGLLLIFASILIIITGCSTKNIDDAMREVNSVDLTTENIDGIKLGVSITDESFINEQGKFDPHPDNDFYAAQRNYDQYWNDRMIMSIDREKKEILQIGLLENNLTSESAKGIKVGMPIDQVISVYGEDYFTYNDKEQTIYQIGYVDHHHNLLILFTHFDNTVTNINVGYAFDRLKWE</sequence>
<dbReference type="PROSITE" id="PS51257">
    <property type="entry name" value="PROKAR_LIPOPROTEIN"/>
    <property type="match status" value="1"/>
</dbReference>
<evidence type="ECO:0008006" key="3">
    <source>
        <dbReference type="Google" id="ProtNLM"/>
    </source>
</evidence>
<accession>A0ABU3X4P3</accession>
<reference evidence="1 2" key="1">
    <citation type="submission" date="2023-10" db="EMBL/GenBank/DDBJ databases">
        <title>Screening of Alkalihalobacillus lindianensis BZ-TG-R113 and Its Alleviation of Salt Stress on Rapeseed Growth.</title>
        <authorList>
            <person name="Zhao B."/>
            <person name="Guo T."/>
        </authorList>
    </citation>
    <scope>NUCLEOTIDE SEQUENCE [LARGE SCALE GENOMIC DNA]</scope>
    <source>
        <strain evidence="1 2">BZ-TG-R113</strain>
    </source>
</reference>
<dbReference type="Proteomes" id="UP001287282">
    <property type="component" value="Unassembled WGS sequence"/>
</dbReference>
<organism evidence="1 2">
    <name type="scientific">Alkalihalophilus lindianensis</name>
    <dbReference type="NCBI Taxonomy" id="1630542"/>
    <lineage>
        <taxon>Bacteria</taxon>
        <taxon>Bacillati</taxon>
        <taxon>Bacillota</taxon>
        <taxon>Bacilli</taxon>
        <taxon>Bacillales</taxon>
        <taxon>Bacillaceae</taxon>
        <taxon>Alkalihalophilus</taxon>
    </lineage>
</organism>
<name>A0ABU3X4P3_9BACI</name>